<evidence type="ECO:0000256" key="2">
    <source>
        <dbReference type="ARBA" id="ARBA00003109"/>
    </source>
</evidence>
<comment type="pathway">
    <text evidence="4 17">Amino-acid biosynthesis; L-valine biosynthesis; L-valine from pyruvate: step 4/4.</text>
</comment>
<dbReference type="AlphaFoldDB" id="A3P828"/>
<keyword evidence="8 17" id="KW-0028">Amino-acid biosynthesis</keyword>
<dbReference type="Pfam" id="PF01063">
    <property type="entry name" value="Aminotran_4"/>
    <property type="match status" value="1"/>
</dbReference>
<dbReference type="KEGG" id="bpl:BURPS1106A_A2457"/>
<dbReference type="InterPro" id="IPR001544">
    <property type="entry name" value="Aminotrans_IV"/>
</dbReference>
<keyword evidence="10 16" id="KW-0663">Pyridoxal phosphate</keyword>
<dbReference type="GO" id="GO:0009097">
    <property type="term" value="P:isoleucine biosynthetic process"/>
    <property type="evidence" value="ECO:0007669"/>
    <property type="project" value="UniProtKB-UniPathway"/>
</dbReference>
<evidence type="ECO:0000313" key="18">
    <source>
        <dbReference type="EMBL" id="ABN94894.1"/>
    </source>
</evidence>
<dbReference type="Gene3D" id="3.20.10.10">
    <property type="entry name" value="D-amino Acid Aminotransferase, subunit A, domain 2"/>
    <property type="match status" value="1"/>
</dbReference>
<dbReference type="GO" id="GO:0005829">
    <property type="term" value="C:cytosol"/>
    <property type="evidence" value="ECO:0007669"/>
    <property type="project" value="TreeGrafter"/>
</dbReference>
<dbReference type="InterPro" id="IPR036038">
    <property type="entry name" value="Aminotransferase-like"/>
</dbReference>
<evidence type="ECO:0000256" key="8">
    <source>
        <dbReference type="ARBA" id="ARBA00022605"/>
    </source>
</evidence>
<dbReference type="Proteomes" id="UP000006738">
    <property type="component" value="Chromosome II"/>
</dbReference>
<evidence type="ECO:0000256" key="7">
    <source>
        <dbReference type="ARBA" id="ARBA00022576"/>
    </source>
</evidence>
<evidence type="ECO:0000256" key="11">
    <source>
        <dbReference type="ARBA" id="ARBA00023304"/>
    </source>
</evidence>
<evidence type="ECO:0000256" key="6">
    <source>
        <dbReference type="ARBA" id="ARBA00009320"/>
    </source>
</evidence>
<evidence type="ECO:0000256" key="1">
    <source>
        <dbReference type="ARBA" id="ARBA00001933"/>
    </source>
</evidence>
<dbReference type="GO" id="GO:0009099">
    <property type="term" value="P:L-valine biosynthetic process"/>
    <property type="evidence" value="ECO:0007669"/>
    <property type="project" value="UniProtKB-UniPathway"/>
</dbReference>
<dbReference type="EMBL" id="CP000573">
    <property type="protein sequence ID" value="ABN94894.1"/>
    <property type="molecule type" value="Genomic_DNA"/>
</dbReference>
<dbReference type="InterPro" id="IPR050571">
    <property type="entry name" value="Class-IV_PLP-Dep_Aminotrnsfr"/>
</dbReference>
<dbReference type="GO" id="GO:0052654">
    <property type="term" value="F:L-leucine-2-oxoglutarate transaminase activity"/>
    <property type="evidence" value="ECO:0007669"/>
    <property type="project" value="RHEA"/>
</dbReference>
<keyword evidence="7 17" id="KW-0032">Aminotransferase</keyword>
<dbReference type="HOGENOM" id="CLU_020844_3_1_4"/>
<comment type="pathway">
    <text evidence="5 17">Amino-acid biosynthesis; L-leucine biosynthesis; L-leucine from 3-methyl-2-oxobutanoate: step 4/4.</text>
</comment>
<dbReference type="FunFam" id="3.20.10.10:FF:000002">
    <property type="entry name" value="D-alanine aminotransferase"/>
    <property type="match status" value="1"/>
</dbReference>
<dbReference type="NCBIfam" id="TIGR01122">
    <property type="entry name" value="ilvE_I"/>
    <property type="match status" value="1"/>
</dbReference>
<evidence type="ECO:0000256" key="16">
    <source>
        <dbReference type="RuleBase" id="RU004516"/>
    </source>
</evidence>
<comment type="function">
    <text evidence="2 17">Acts on leucine, isoleucine and valine.</text>
</comment>
<comment type="similarity">
    <text evidence="6 15">Belongs to the class-IV pyridoxal-phosphate-dependent aminotransferase family.</text>
</comment>
<evidence type="ECO:0000256" key="15">
    <source>
        <dbReference type="RuleBase" id="RU004106"/>
    </source>
</evidence>
<dbReference type="UniPathway" id="UPA00049">
    <property type="reaction ID" value="UER00062"/>
</dbReference>
<dbReference type="GO" id="GO:0052656">
    <property type="term" value="F:L-isoleucine-2-oxoglutarate transaminase activity"/>
    <property type="evidence" value="ECO:0007669"/>
    <property type="project" value="RHEA"/>
</dbReference>
<organism evidence="18 19">
    <name type="scientific">Burkholderia pseudomallei (strain 1106a)</name>
    <dbReference type="NCBI Taxonomy" id="357348"/>
    <lineage>
        <taxon>Bacteria</taxon>
        <taxon>Pseudomonadati</taxon>
        <taxon>Pseudomonadota</taxon>
        <taxon>Betaproteobacteria</taxon>
        <taxon>Burkholderiales</taxon>
        <taxon>Burkholderiaceae</taxon>
        <taxon>Burkholderia</taxon>
        <taxon>pseudomallei group</taxon>
    </lineage>
</organism>
<dbReference type="InterPro" id="IPR043132">
    <property type="entry name" value="BCAT-like_C"/>
</dbReference>
<dbReference type="EC" id="2.6.1.42" evidence="17"/>
<reference evidence="19" key="1">
    <citation type="submission" date="2007-02" db="EMBL/GenBank/DDBJ databases">
        <authorList>
            <person name="DeShazer D."/>
            <person name="Woods D.E."/>
            <person name="Nierman W.C."/>
        </authorList>
    </citation>
    <scope>NUCLEOTIDE SEQUENCE [LARGE SCALE GENOMIC DNA]</scope>
    <source>
        <strain evidence="19">1106a</strain>
    </source>
</reference>
<keyword evidence="11 17" id="KW-0100">Branched-chain amino acid biosynthesis</keyword>
<evidence type="ECO:0000256" key="17">
    <source>
        <dbReference type="RuleBase" id="RU364094"/>
    </source>
</evidence>
<dbReference type="PROSITE" id="PS00770">
    <property type="entry name" value="AA_TRANSFER_CLASS_4"/>
    <property type="match status" value="1"/>
</dbReference>
<dbReference type="SUPFAM" id="SSF56752">
    <property type="entry name" value="D-aminoacid aminotransferase-like PLP-dependent enzymes"/>
    <property type="match status" value="1"/>
</dbReference>
<dbReference type="PANTHER" id="PTHR42743">
    <property type="entry name" value="AMINO-ACID AMINOTRANSFERASE"/>
    <property type="match status" value="1"/>
</dbReference>
<proteinExistence type="inferred from homology"/>
<accession>A3P828</accession>
<evidence type="ECO:0000256" key="10">
    <source>
        <dbReference type="ARBA" id="ARBA00022898"/>
    </source>
</evidence>
<dbReference type="UniPathway" id="UPA00047">
    <property type="reaction ID" value="UER00058"/>
</dbReference>
<comment type="catalytic activity">
    <reaction evidence="12 17">
        <text>L-valine + 2-oxoglutarate = 3-methyl-2-oxobutanoate + L-glutamate</text>
        <dbReference type="Rhea" id="RHEA:24813"/>
        <dbReference type="ChEBI" id="CHEBI:11851"/>
        <dbReference type="ChEBI" id="CHEBI:16810"/>
        <dbReference type="ChEBI" id="CHEBI:29985"/>
        <dbReference type="ChEBI" id="CHEBI:57762"/>
        <dbReference type="EC" id="2.6.1.42"/>
    </reaction>
</comment>
<dbReference type="GO" id="GO:0052655">
    <property type="term" value="F:L-valine-2-oxoglutarate transaminase activity"/>
    <property type="evidence" value="ECO:0007669"/>
    <property type="project" value="RHEA"/>
</dbReference>
<evidence type="ECO:0000256" key="12">
    <source>
        <dbReference type="ARBA" id="ARBA00048212"/>
    </source>
</evidence>
<comment type="catalytic activity">
    <reaction evidence="13 17">
        <text>L-isoleucine + 2-oxoglutarate = (S)-3-methyl-2-oxopentanoate + L-glutamate</text>
        <dbReference type="Rhea" id="RHEA:24801"/>
        <dbReference type="ChEBI" id="CHEBI:16810"/>
        <dbReference type="ChEBI" id="CHEBI:29985"/>
        <dbReference type="ChEBI" id="CHEBI:35146"/>
        <dbReference type="ChEBI" id="CHEBI:58045"/>
        <dbReference type="EC" id="2.6.1.42"/>
    </reaction>
</comment>
<dbReference type="InterPro" id="IPR043131">
    <property type="entry name" value="BCAT-like_N"/>
</dbReference>
<name>A3P828_BURP0</name>
<comment type="cofactor">
    <cofactor evidence="1 16">
        <name>pyridoxal 5'-phosphate</name>
        <dbReference type="ChEBI" id="CHEBI:597326"/>
    </cofactor>
</comment>
<gene>
    <name evidence="17 18" type="primary">ilvE</name>
    <name evidence="18" type="ordered locus">BURPS1106A_A2457</name>
</gene>
<evidence type="ECO:0000313" key="19">
    <source>
        <dbReference type="Proteomes" id="UP000006738"/>
    </source>
</evidence>
<dbReference type="InterPro" id="IPR005785">
    <property type="entry name" value="B_amino_transI"/>
</dbReference>
<evidence type="ECO:0000256" key="3">
    <source>
        <dbReference type="ARBA" id="ARBA00004824"/>
    </source>
</evidence>
<dbReference type="PANTHER" id="PTHR42743:SF11">
    <property type="entry name" value="AMINODEOXYCHORISMATE LYASE"/>
    <property type="match status" value="1"/>
</dbReference>
<evidence type="ECO:0000256" key="14">
    <source>
        <dbReference type="ARBA" id="ARBA00049229"/>
    </source>
</evidence>
<dbReference type="InterPro" id="IPR018300">
    <property type="entry name" value="Aminotrans_IV_CS"/>
</dbReference>
<dbReference type="UniPathway" id="UPA00048">
    <property type="reaction ID" value="UER00073"/>
</dbReference>
<evidence type="ECO:0000256" key="13">
    <source>
        <dbReference type="ARBA" id="ARBA00048798"/>
    </source>
</evidence>
<evidence type="ECO:0000256" key="9">
    <source>
        <dbReference type="ARBA" id="ARBA00022679"/>
    </source>
</evidence>
<keyword evidence="9 17" id="KW-0808">Transferase</keyword>
<evidence type="ECO:0000256" key="5">
    <source>
        <dbReference type="ARBA" id="ARBA00005072"/>
    </source>
</evidence>
<dbReference type="Gene3D" id="3.30.470.10">
    <property type="match status" value="1"/>
</dbReference>
<dbReference type="GO" id="GO:0009098">
    <property type="term" value="P:L-leucine biosynthetic process"/>
    <property type="evidence" value="ECO:0007669"/>
    <property type="project" value="UniProtKB-UniPathway"/>
</dbReference>
<comment type="catalytic activity">
    <reaction evidence="14 17">
        <text>L-leucine + 2-oxoglutarate = 4-methyl-2-oxopentanoate + L-glutamate</text>
        <dbReference type="Rhea" id="RHEA:18321"/>
        <dbReference type="ChEBI" id="CHEBI:16810"/>
        <dbReference type="ChEBI" id="CHEBI:17865"/>
        <dbReference type="ChEBI" id="CHEBI:29985"/>
        <dbReference type="ChEBI" id="CHEBI:57427"/>
        <dbReference type="EC" id="2.6.1.42"/>
    </reaction>
</comment>
<protein>
    <recommendedName>
        <fullName evidence="17">Branched-chain-amino-acid aminotransferase</fullName>
        <shortName evidence="17">BCAT</shortName>
        <ecNumber evidence="17">2.6.1.42</ecNumber>
    </recommendedName>
</protein>
<comment type="pathway">
    <text evidence="3 17">Amino-acid biosynthesis; L-isoleucine biosynthesis; L-isoleucine from 2-oxobutanoate: step 4/4.</text>
</comment>
<sequence>MRSATTMKSSYVWKNGELVPWEHAQVHVMSHALHYGTSVFEGVRAYEIGEKAAILCGREHFERLLFSCKVARIASPMSVGQWMEATVETLRANGQRSAYIRPLVYRGAGESLGLDARQCPAEALLITTPWGAYLGDEALQQGVDVQVSSWRRNGAGAASTLAKIGGQYVNGQAIVMEAHENGMSEGIALDTNGFVSEGSGENVFLVYKNEIFTPSIGSSILSGITRHCVIRIARDLGYTVTETSIPREMLYLADEIFFTGTAVEICPVRSVDRMPVGSGKRGAVTKAIQDQYFGIVRGTHADKWNWLTPVAVPSRDGARA</sequence>
<dbReference type="NCBIfam" id="NF005146">
    <property type="entry name" value="PRK06606.1"/>
    <property type="match status" value="1"/>
</dbReference>
<evidence type="ECO:0000256" key="4">
    <source>
        <dbReference type="ARBA" id="ARBA00004931"/>
    </source>
</evidence>